<keyword evidence="1" id="KW-0732">Signal</keyword>
<keyword evidence="3" id="KW-1185">Reference proteome</keyword>
<evidence type="ECO:0008006" key="4">
    <source>
        <dbReference type="Google" id="ProtNLM"/>
    </source>
</evidence>
<feature type="signal peptide" evidence="1">
    <location>
        <begin position="1"/>
        <end position="35"/>
    </location>
</feature>
<dbReference type="EMBL" id="CP020370">
    <property type="protein sequence ID" value="AUB80755.1"/>
    <property type="molecule type" value="Genomic_DNA"/>
</dbReference>
<evidence type="ECO:0000313" key="3">
    <source>
        <dbReference type="Proteomes" id="UP000232638"/>
    </source>
</evidence>
<feature type="chain" id="PRO_5014720050" description="PEP-CTERM protein-sorting domain-containing protein" evidence="1">
    <location>
        <begin position="36"/>
        <end position="831"/>
    </location>
</feature>
<dbReference type="AlphaFoldDB" id="A0A2K8U5D3"/>
<sequence length="831" mass="80873">MSRDQERAAQMKLKFLPVAASFVALAAALAAPAVAALDLQLSDATLPNKLSFSGTTAGSTNWPGGSPAAPGNVYRVATSGFIIRGAASANNATVAFQGDSLTLLDNTTFQMRGGFTGVTFDVKKLIVGDGTNASTATAIVAAAGATYTLAASTNIEILTNGTLKLDAGTSGRTMIVSAPITGNGNLTVADIAGGNVIYSNSGMTLGGALTVNGALQVTGGGNRTVGTLARTANGSLALDGATDQVVVTSDYTNTGFGSGNTFNARAGISGSGAIISADMAAGRTNQGLSVNGGTATAGNTALNLNVHTTSSIAANGLTGTNTSDVANGDYRIQNTGTVTKIRGGATNSSATPDGRLSGVGISGGSVETATGYAATGIAAGGTSPNLGVTFTGSGAAGALSGQTVTVSDNFGESQELDITGGAYDLAQANAHAGPITIAAQHVGGSNTATVTVSNVAPTDATYTETLSGGLALTGGATGGSGTFSGITAGDPGTNVSRQVGVNTGTAGHITGTGVLTLKSDAVNSSGLGQTALLDQSFDIAGNVFAYAAATVSTSVTVAAQHVNGSERAAISIANTAAASGGYTETLSATMTTSPAATGSGSVGGLVAGAGPDTTSLMVGVDTTTAGAKSGTATVLLSSDEVMSSGLGSTSLGSSNVGVVGDVYNYAVGDMAKTGGSGTFSGTAQVGFNLDFGTILQNTGTYTANLGALNTAPAAFSDLLSGLFAITAGSGFLLTGFDPFSGLAGQGSHALTVALASADLGSWSETIKFTWNGSNTAIPVTGGGTYVGPTSDIFLTISGTVTDTPEPGILWLMASAGLLGWYSARRKVAKCA</sequence>
<evidence type="ECO:0000313" key="2">
    <source>
        <dbReference type="EMBL" id="AUB80755.1"/>
    </source>
</evidence>
<gene>
    <name evidence="2" type="ORF">THSYN_07180</name>
</gene>
<name>A0A2K8U5D3_9GAMM</name>
<organism evidence="2 3">
    <name type="scientific">Candidatus Thiodictyon syntrophicum</name>
    <dbReference type="NCBI Taxonomy" id="1166950"/>
    <lineage>
        <taxon>Bacteria</taxon>
        <taxon>Pseudomonadati</taxon>
        <taxon>Pseudomonadota</taxon>
        <taxon>Gammaproteobacteria</taxon>
        <taxon>Chromatiales</taxon>
        <taxon>Chromatiaceae</taxon>
        <taxon>Thiodictyon</taxon>
    </lineage>
</organism>
<protein>
    <recommendedName>
        <fullName evidence="4">PEP-CTERM protein-sorting domain-containing protein</fullName>
    </recommendedName>
</protein>
<dbReference type="KEGG" id="tsy:THSYN_07180"/>
<dbReference type="NCBIfam" id="NF012200">
    <property type="entry name" value="choice_anch_D"/>
    <property type="match status" value="2"/>
</dbReference>
<reference evidence="2 3" key="1">
    <citation type="submission" date="2017-03" db="EMBL/GenBank/DDBJ databases">
        <title>Complete genome sequence of Candidatus 'Thiodictyon syntrophicum' sp. nov. strain Cad16T, a photolithoautotroph purple sulfur bacterium isolated from an alpine meromictic lake.</title>
        <authorList>
            <person name="Luedin S.M."/>
            <person name="Pothier J.F."/>
            <person name="Danza F."/>
            <person name="Storelli N."/>
            <person name="Wittwer M."/>
            <person name="Tonolla M."/>
        </authorList>
    </citation>
    <scope>NUCLEOTIDE SEQUENCE [LARGE SCALE GENOMIC DNA]</scope>
    <source>
        <strain evidence="2 3">Cad16T</strain>
    </source>
</reference>
<dbReference type="Proteomes" id="UP000232638">
    <property type="component" value="Chromosome"/>
</dbReference>
<accession>A0A2K8U5D3</accession>
<evidence type="ECO:0000256" key="1">
    <source>
        <dbReference type="SAM" id="SignalP"/>
    </source>
</evidence>
<proteinExistence type="predicted"/>